<reference evidence="1 2" key="1">
    <citation type="submission" date="2019-01" db="EMBL/GenBank/DDBJ databases">
        <title>Complete genome sequence of Cohnella hallensis HS21 isolated from Korean fir (Abies koreana) rhizospheric soil.</title>
        <authorList>
            <person name="Jiang L."/>
            <person name="Kang S.W."/>
            <person name="Kim S."/>
            <person name="Jung J."/>
            <person name="Kim C.Y."/>
            <person name="Kim D.H."/>
            <person name="Kim S.W."/>
            <person name="Lee J."/>
        </authorList>
    </citation>
    <scope>NUCLEOTIDE SEQUENCE [LARGE SCALE GENOMIC DNA]</scope>
    <source>
        <strain evidence="1 2">HS21</strain>
    </source>
</reference>
<protein>
    <recommendedName>
        <fullName evidence="3">Phage XkdN-like protein</fullName>
    </recommendedName>
</protein>
<keyword evidence="2" id="KW-1185">Reference proteome</keyword>
<evidence type="ECO:0008006" key="3">
    <source>
        <dbReference type="Google" id="ProtNLM"/>
    </source>
</evidence>
<sequence length="128" mass="14311">MSKIVTIQQLLEQKEQLKKKQKRKQRLFIESLDGEIVIQEPDRAIALEGVEMAQGDRADYADVHIAYHSVIDPNLRDPELQKAFGCSEPTDIVNLIFRAGEITAISGHALQLAGFGQGVRKVDETVKN</sequence>
<dbReference type="RefSeq" id="WP_130607057.1">
    <property type="nucleotide sequence ID" value="NZ_AP019400.1"/>
</dbReference>
<dbReference type="AlphaFoldDB" id="A0A3T1D370"/>
<evidence type="ECO:0000313" key="1">
    <source>
        <dbReference type="EMBL" id="BBI32488.1"/>
    </source>
</evidence>
<proteinExistence type="predicted"/>
<dbReference type="OrthoDB" id="1807498at2"/>
<evidence type="ECO:0000313" key="2">
    <source>
        <dbReference type="Proteomes" id="UP000289856"/>
    </source>
</evidence>
<accession>A0A3T1D370</accession>
<dbReference type="Proteomes" id="UP000289856">
    <property type="component" value="Chromosome"/>
</dbReference>
<dbReference type="EMBL" id="AP019400">
    <property type="protein sequence ID" value="BBI32488.1"/>
    <property type="molecule type" value="Genomic_DNA"/>
</dbReference>
<dbReference type="InterPro" id="IPR038559">
    <property type="entry name" value="XkdN-like_sf"/>
</dbReference>
<gene>
    <name evidence="1" type="ORF">KCTCHS21_18870</name>
</gene>
<name>A0A3T1D370_9BACL</name>
<organism evidence="1 2">
    <name type="scientific">Cohnella abietis</name>
    <dbReference type="NCBI Taxonomy" id="2507935"/>
    <lineage>
        <taxon>Bacteria</taxon>
        <taxon>Bacillati</taxon>
        <taxon>Bacillota</taxon>
        <taxon>Bacilli</taxon>
        <taxon>Bacillales</taxon>
        <taxon>Paenibacillaceae</taxon>
        <taxon>Cohnella</taxon>
    </lineage>
</organism>
<dbReference type="Pfam" id="PF08890">
    <property type="entry name" value="Phage_TAC_5"/>
    <property type="match status" value="1"/>
</dbReference>
<dbReference type="KEGG" id="cohn:KCTCHS21_18870"/>
<dbReference type="InterPro" id="IPR014986">
    <property type="entry name" value="XkdN-like"/>
</dbReference>
<dbReference type="Gene3D" id="3.30.2220.30">
    <property type="match status" value="1"/>
</dbReference>